<protein>
    <submittedName>
        <fullName evidence="2">SMI1/KNR4 family protein</fullName>
    </submittedName>
</protein>
<accession>A0ABW6XID7</accession>
<name>A0ABW6XID7_9ACTN</name>
<dbReference type="Pfam" id="PF09346">
    <property type="entry name" value="SMI1_KNR4"/>
    <property type="match status" value="1"/>
</dbReference>
<organism evidence="2 3">
    <name type="scientific">Streptomyces flavochromogenes</name>
    <dbReference type="NCBI Taxonomy" id="68199"/>
    <lineage>
        <taxon>Bacteria</taxon>
        <taxon>Bacillati</taxon>
        <taxon>Actinomycetota</taxon>
        <taxon>Actinomycetes</taxon>
        <taxon>Kitasatosporales</taxon>
        <taxon>Streptomycetaceae</taxon>
        <taxon>Streptomyces</taxon>
    </lineage>
</organism>
<dbReference type="SMART" id="SM00860">
    <property type="entry name" value="SMI1_KNR4"/>
    <property type="match status" value="1"/>
</dbReference>
<proteinExistence type="predicted"/>
<keyword evidence="3" id="KW-1185">Reference proteome</keyword>
<feature type="domain" description="Knr4/Smi1-like" evidence="1">
    <location>
        <begin position="37"/>
        <end position="179"/>
    </location>
</feature>
<dbReference type="EMBL" id="JBIBDZ010000001">
    <property type="protein sequence ID" value="MFF5917243.1"/>
    <property type="molecule type" value="Genomic_DNA"/>
</dbReference>
<dbReference type="SUPFAM" id="SSF160631">
    <property type="entry name" value="SMI1/KNR4-like"/>
    <property type="match status" value="1"/>
</dbReference>
<gene>
    <name evidence="2" type="ORF">ACFY8C_02680</name>
</gene>
<reference evidence="2 3" key="1">
    <citation type="submission" date="2024-10" db="EMBL/GenBank/DDBJ databases">
        <title>The Natural Products Discovery Center: Release of the First 8490 Sequenced Strains for Exploring Actinobacteria Biosynthetic Diversity.</title>
        <authorList>
            <person name="Kalkreuter E."/>
            <person name="Kautsar S.A."/>
            <person name="Yang D."/>
            <person name="Bader C.D."/>
            <person name="Teijaro C.N."/>
            <person name="Fluegel L."/>
            <person name="Davis C.M."/>
            <person name="Simpson J.R."/>
            <person name="Lauterbach L."/>
            <person name="Steele A.D."/>
            <person name="Gui C."/>
            <person name="Meng S."/>
            <person name="Li G."/>
            <person name="Viehrig K."/>
            <person name="Ye F."/>
            <person name="Su P."/>
            <person name="Kiefer A.F."/>
            <person name="Nichols A."/>
            <person name="Cepeda A.J."/>
            <person name="Yan W."/>
            <person name="Fan B."/>
            <person name="Jiang Y."/>
            <person name="Adhikari A."/>
            <person name="Zheng C.-J."/>
            <person name="Schuster L."/>
            <person name="Cowan T.M."/>
            <person name="Smanski M.J."/>
            <person name="Chevrette M.G."/>
            <person name="De Carvalho L.P.S."/>
            <person name="Shen B."/>
        </authorList>
    </citation>
    <scope>NUCLEOTIDE SEQUENCE [LARGE SCALE GENOMIC DNA]</scope>
    <source>
        <strain evidence="2 3">NPDC012605</strain>
    </source>
</reference>
<sequence>MTGWDGTEVRARIREMAARDPERARFGADTHRYELRPALPGAEIGAFEEEHGIRLPADYRAFVAEVGDGPAGPAHGLLPLATPRPEAGEDWAVDGEWEEDRLPGRLATPFPLTDPRPGAIGVLVAEELTPGTLTLAEEGCGMYVRLIVTGPHAGEVWWLDPDWGGFVPAYPDFRTWYTRWLGTAA</sequence>
<dbReference type="InterPro" id="IPR018958">
    <property type="entry name" value="Knr4/Smi1-like_dom"/>
</dbReference>
<evidence type="ECO:0000313" key="2">
    <source>
        <dbReference type="EMBL" id="MFF5917243.1"/>
    </source>
</evidence>
<dbReference type="InterPro" id="IPR037883">
    <property type="entry name" value="Knr4/Smi1-like_sf"/>
</dbReference>
<dbReference type="Proteomes" id="UP001602370">
    <property type="component" value="Unassembled WGS sequence"/>
</dbReference>
<evidence type="ECO:0000313" key="3">
    <source>
        <dbReference type="Proteomes" id="UP001602370"/>
    </source>
</evidence>
<comment type="caution">
    <text evidence="2">The sequence shown here is derived from an EMBL/GenBank/DDBJ whole genome shotgun (WGS) entry which is preliminary data.</text>
</comment>
<evidence type="ECO:0000259" key="1">
    <source>
        <dbReference type="SMART" id="SM00860"/>
    </source>
</evidence>
<dbReference type="RefSeq" id="WP_037639032.1">
    <property type="nucleotide sequence ID" value="NZ_JBIBDZ010000001.1"/>
</dbReference>